<organism evidence="3 4">
    <name type="scientific">Caerostris extrusa</name>
    <name type="common">Bark spider</name>
    <name type="synonym">Caerostris bankana</name>
    <dbReference type="NCBI Taxonomy" id="172846"/>
    <lineage>
        <taxon>Eukaryota</taxon>
        <taxon>Metazoa</taxon>
        <taxon>Ecdysozoa</taxon>
        <taxon>Arthropoda</taxon>
        <taxon>Chelicerata</taxon>
        <taxon>Arachnida</taxon>
        <taxon>Araneae</taxon>
        <taxon>Araneomorphae</taxon>
        <taxon>Entelegynae</taxon>
        <taxon>Araneoidea</taxon>
        <taxon>Araneidae</taxon>
        <taxon>Caerostris</taxon>
    </lineage>
</organism>
<evidence type="ECO:0000313" key="3">
    <source>
        <dbReference type="EMBL" id="GIX78079.1"/>
    </source>
</evidence>
<sequence>MRLPLLWFRFPTAKISLRVVLLWVPPTANFDAEIEAIGQAVSKISTITAHNNVVSLLIAVLQSKLFLTSRLFTGSFIPHSYSPDCPLFSEGNFMDFNHLLLCSALRHKHFMVDNLNPADQYWAARRKLWSLNFFWPFGIKALEYHVHINRFQHTPEKVYVSWNQQNMRAMLYLMLGLLFAVLSYRRFHELLRDRALPKTVERSRHDSSRTRKRNHDSQTQMVQRGRMACRSLQVAMQSNCIQILNENGNIHTLHSISFFCFRKRMRRYFMNKDLAEKM</sequence>
<name>A0AAV4N1G1_CAEEX</name>
<evidence type="ECO:0000313" key="4">
    <source>
        <dbReference type="Proteomes" id="UP001054945"/>
    </source>
</evidence>
<comment type="caution">
    <text evidence="3">The sequence shown here is derived from an EMBL/GenBank/DDBJ whole genome shotgun (WGS) entry which is preliminary data.</text>
</comment>
<feature type="chain" id="PRO_5043708226" evidence="2">
    <location>
        <begin position="18"/>
        <end position="278"/>
    </location>
</feature>
<feature type="region of interest" description="Disordered" evidence="1">
    <location>
        <begin position="201"/>
        <end position="222"/>
    </location>
</feature>
<evidence type="ECO:0000256" key="2">
    <source>
        <dbReference type="SAM" id="SignalP"/>
    </source>
</evidence>
<evidence type="ECO:0000256" key="1">
    <source>
        <dbReference type="SAM" id="MobiDB-lite"/>
    </source>
</evidence>
<feature type="signal peptide" evidence="2">
    <location>
        <begin position="1"/>
        <end position="17"/>
    </location>
</feature>
<dbReference type="AlphaFoldDB" id="A0AAV4N1G1"/>
<gene>
    <name evidence="3" type="ORF">CEXT_398941</name>
</gene>
<proteinExistence type="predicted"/>
<dbReference type="EMBL" id="BPLR01002818">
    <property type="protein sequence ID" value="GIX78079.1"/>
    <property type="molecule type" value="Genomic_DNA"/>
</dbReference>
<dbReference type="Proteomes" id="UP001054945">
    <property type="component" value="Unassembled WGS sequence"/>
</dbReference>
<keyword evidence="2" id="KW-0732">Signal</keyword>
<keyword evidence="4" id="KW-1185">Reference proteome</keyword>
<accession>A0AAV4N1G1</accession>
<reference evidence="3 4" key="1">
    <citation type="submission" date="2021-06" db="EMBL/GenBank/DDBJ databases">
        <title>Caerostris extrusa draft genome.</title>
        <authorList>
            <person name="Kono N."/>
            <person name="Arakawa K."/>
        </authorList>
    </citation>
    <scope>NUCLEOTIDE SEQUENCE [LARGE SCALE GENOMIC DNA]</scope>
</reference>
<protein>
    <submittedName>
        <fullName evidence="3">Uncharacterized protein</fullName>
    </submittedName>
</protein>